<dbReference type="RefSeq" id="WP_108003732.1">
    <property type="nucleotide sequence ID" value="NZ_JBHEEX010000005.1"/>
</dbReference>
<dbReference type="Proteomes" id="UP000241247">
    <property type="component" value="Unassembled WGS sequence"/>
</dbReference>
<gene>
    <name evidence="1" type="ORF">C7449_10673</name>
</gene>
<sequence length="60" mass="6659">MSSHIQDVEIRSSDARMLRTILKNAGYVTAKMAPLNGPLHQPSEAVLQRFMSGTMQESRA</sequence>
<reference evidence="1 2" key="1">
    <citation type="submission" date="2018-04" db="EMBL/GenBank/DDBJ databases">
        <title>Genomic Encyclopedia of Type Strains, Phase IV (KMG-IV): sequencing the most valuable type-strain genomes for metagenomic binning, comparative biology and taxonomic classification.</title>
        <authorList>
            <person name="Goeker M."/>
        </authorList>
    </citation>
    <scope>NUCLEOTIDE SEQUENCE [LARGE SCALE GENOMIC DNA]</scope>
    <source>
        <strain evidence="1 2">DSM 7138</strain>
    </source>
</reference>
<organism evidence="1 2">
    <name type="scientific">Mycoplana dimorpha</name>
    <dbReference type="NCBI Taxonomy" id="28320"/>
    <lineage>
        <taxon>Bacteria</taxon>
        <taxon>Pseudomonadati</taxon>
        <taxon>Pseudomonadota</taxon>
        <taxon>Alphaproteobacteria</taxon>
        <taxon>Hyphomicrobiales</taxon>
        <taxon>Rhizobiaceae</taxon>
        <taxon>Mycoplana</taxon>
    </lineage>
</organism>
<name>A0A2T5B337_MYCDI</name>
<evidence type="ECO:0000313" key="2">
    <source>
        <dbReference type="Proteomes" id="UP000241247"/>
    </source>
</evidence>
<comment type="caution">
    <text evidence="1">The sequence shown here is derived from an EMBL/GenBank/DDBJ whole genome shotgun (WGS) entry which is preliminary data.</text>
</comment>
<dbReference type="OrthoDB" id="8451277at2"/>
<keyword evidence="2" id="KW-1185">Reference proteome</keyword>
<proteinExistence type="predicted"/>
<protein>
    <submittedName>
        <fullName evidence="1">Uncharacterized protein</fullName>
    </submittedName>
</protein>
<dbReference type="AlphaFoldDB" id="A0A2T5B337"/>
<evidence type="ECO:0000313" key="1">
    <source>
        <dbReference type="EMBL" id="PTM93388.1"/>
    </source>
</evidence>
<dbReference type="EMBL" id="PZZZ01000006">
    <property type="protein sequence ID" value="PTM93388.1"/>
    <property type="molecule type" value="Genomic_DNA"/>
</dbReference>
<accession>A0A2T5B337</accession>